<dbReference type="AlphaFoldDB" id="A0A3M0M5B5"/>
<keyword evidence="1 4" id="KW-0378">Hydrolase</keyword>
<dbReference type="Gene3D" id="3.40.1090.10">
    <property type="entry name" value="Cytosolic phospholipase A2 catalytic domain"/>
    <property type="match status" value="2"/>
</dbReference>
<dbReference type="PANTHER" id="PTHR14226">
    <property type="entry name" value="NEUROPATHY TARGET ESTERASE/SWISS CHEESE D.MELANOGASTER"/>
    <property type="match status" value="1"/>
</dbReference>
<evidence type="ECO:0000259" key="5">
    <source>
        <dbReference type="PROSITE" id="PS51635"/>
    </source>
</evidence>
<evidence type="ECO:0000256" key="3">
    <source>
        <dbReference type="ARBA" id="ARBA00023098"/>
    </source>
</evidence>
<keyword evidence="7" id="KW-1185">Reference proteome</keyword>
<keyword evidence="2 4" id="KW-0442">Lipid degradation</keyword>
<feature type="short sequence motif" description="GXGXXG" evidence="4">
    <location>
        <begin position="12"/>
        <end position="17"/>
    </location>
</feature>
<dbReference type="SUPFAM" id="SSF52151">
    <property type="entry name" value="FabD/lysophospholipase-like"/>
    <property type="match status" value="1"/>
</dbReference>
<comment type="caution">
    <text evidence="4">Lacks conserved residue(s) required for the propagation of feature annotation.</text>
</comment>
<dbReference type="Proteomes" id="UP000273516">
    <property type="component" value="Unassembled WGS sequence"/>
</dbReference>
<keyword evidence="3 4" id="KW-0443">Lipid metabolism</keyword>
<proteinExistence type="predicted"/>
<dbReference type="GO" id="GO:0016787">
    <property type="term" value="F:hydrolase activity"/>
    <property type="evidence" value="ECO:0007669"/>
    <property type="project" value="UniProtKB-UniRule"/>
</dbReference>
<evidence type="ECO:0000256" key="4">
    <source>
        <dbReference type="PROSITE-ProRule" id="PRU01161"/>
    </source>
</evidence>
<feature type="domain" description="PNPLA" evidence="5">
    <location>
        <begin position="8"/>
        <end position="239"/>
    </location>
</feature>
<comment type="caution">
    <text evidence="6">The sequence shown here is derived from an EMBL/GenBank/DDBJ whole genome shotgun (WGS) entry which is preliminary data.</text>
</comment>
<dbReference type="RefSeq" id="WP_122113896.1">
    <property type="nucleotide sequence ID" value="NZ_QOKZ01000009.1"/>
</dbReference>
<dbReference type="PROSITE" id="PS51635">
    <property type="entry name" value="PNPLA"/>
    <property type="match status" value="1"/>
</dbReference>
<accession>A0A3M0M5B5</accession>
<organism evidence="6 7">
    <name type="scientific">Paracoccus alkanivorans</name>
    <dbReference type="NCBI Taxonomy" id="2116655"/>
    <lineage>
        <taxon>Bacteria</taxon>
        <taxon>Pseudomonadati</taxon>
        <taxon>Pseudomonadota</taxon>
        <taxon>Alphaproteobacteria</taxon>
        <taxon>Rhodobacterales</taxon>
        <taxon>Paracoccaceae</taxon>
        <taxon>Paracoccus</taxon>
    </lineage>
</organism>
<evidence type="ECO:0000313" key="6">
    <source>
        <dbReference type="EMBL" id="RMC32433.1"/>
    </source>
</evidence>
<dbReference type="InterPro" id="IPR002641">
    <property type="entry name" value="PNPLA_dom"/>
</dbReference>
<evidence type="ECO:0000256" key="1">
    <source>
        <dbReference type="ARBA" id="ARBA00022801"/>
    </source>
</evidence>
<dbReference type="InterPro" id="IPR050301">
    <property type="entry name" value="NTE"/>
</dbReference>
<feature type="active site" description="Nucleophile" evidence="4">
    <location>
        <position position="42"/>
    </location>
</feature>
<dbReference type="OrthoDB" id="9807112at2"/>
<dbReference type="PANTHER" id="PTHR14226:SF78">
    <property type="entry name" value="SLR0060 PROTEIN"/>
    <property type="match status" value="1"/>
</dbReference>
<sequence length="360" mass="39657">MKEKHVNLALQGGGAHGAFAWGVLDRLLDESWLRIAAITGTSAGALNGAALKAGLSRYQGAKGRRAARENLDKLWGEVGEISDNNVVRWMHSRMPMPRGLHRLTEMFSPAAWLDSITRIFSPYDYGPFYVNPLAAVLRELPYPDFSTEEGPELFVAATNVRTGRMRVFTGRRVTPDAVMASACLPSLFRAIEIRDPETGETDAFWDGGFTGNPAMFPLYRSHLPRDIVIVNINPMIRDCVPRTPVEIADRVNEISFNSALMADLRAINFVKKLDAEDRLGDRAMKVPLIHMILDDTLMNNLSARSKMMPEPGMLARMKEAGRVAADSFLNDHADALNNSDTVDLSAMFTGVTVGQPGKPS</sequence>
<dbReference type="GO" id="GO:0016042">
    <property type="term" value="P:lipid catabolic process"/>
    <property type="evidence" value="ECO:0007669"/>
    <property type="project" value="UniProtKB-UniRule"/>
</dbReference>
<name>A0A3M0M5B5_9RHOB</name>
<evidence type="ECO:0000313" key="7">
    <source>
        <dbReference type="Proteomes" id="UP000273516"/>
    </source>
</evidence>
<gene>
    <name evidence="6" type="ORF">C9E81_18805</name>
</gene>
<protein>
    <submittedName>
        <fullName evidence="6">Patatin-like phospholipase family protein</fullName>
    </submittedName>
</protein>
<reference evidence="6 7" key="1">
    <citation type="submission" date="2018-07" db="EMBL/GenBank/DDBJ databases">
        <authorList>
            <person name="Zhang Y."/>
            <person name="Wang L."/>
            <person name="Ma S."/>
        </authorList>
    </citation>
    <scope>NUCLEOTIDE SEQUENCE [LARGE SCALE GENOMIC DNA]</scope>
    <source>
        <strain evidence="6 7">4-2</strain>
    </source>
</reference>
<feature type="short sequence motif" description="GXSXG" evidence="4">
    <location>
        <begin position="40"/>
        <end position="44"/>
    </location>
</feature>
<evidence type="ECO:0000256" key="2">
    <source>
        <dbReference type="ARBA" id="ARBA00022963"/>
    </source>
</evidence>
<feature type="active site" description="Proton acceptor" evidence="4">
    <location>
        <position position="226"/>
    </location>
</feature>
<dbReference type="Pfam" id="PF01734">
    <property type="entry name" value="Patatin"/>
    <property type="match status" value="1"/>
</dbReference>
<dbReference type="InterPro" id="IPR016035">
    <property type="entry name" value="Acyl_Trfase/lysoPLipase"/>
</dbReference>
<dbReference type="EMBL" id="QOKZ01000009">
    <property type="protein sequence ID" value="RMC32433.1"/>
    <property type="molecule type" value="Genomic_DNA"/>
</dbReference>